<dbReference type="InterPro" id="IPR013520">
    <property type="entry name" value="Ribonucl_H"/>
</dbReference>
<evidence type="ECO:0000256" key="1">
    <source>
        <dbReference type="ARBA" id="ARBA00022722"/>
    </source>
</evidence>
<organism evidence="5 6">
    <name type="scientific">Kitasatospora acidiphila</name>
    <dbReference type="NCBI Taxonomy" id="2567942"/>
    <lineage>
        <taxon>Bacteria</taxon>
        <taxon>Bacillati</taxon>
        <taxon>Actinomycetota</taxon>
        <taxon>Actinomycetes</taxon>
        <taxon>Kitasatosporales</taxon>
        <taxon>Streptomycetaceae</taxon>
        <taxon>Kitasatospora</taxon>
    </lineage>
</organism>
<dbReference type="PANTHER" id="PTHR30231:SF4">
    <property type="entry name" value="PROTEIN NEN2"/>
    <property type="match status" value="1"/>
</dbReference>
<comment type="caution">
    <text evidence="5">The sequence shown here is derived from an EMBL/GenBank/DDBJ whole genome shotgun (WGS) entry which is preliminary data.</text>
</comment>
<reference evidence="5 6" key="1">
    <citation type="submission" date="2019-06" db="EMBL/GenBank/DDBJ databases">
        <title>Description of Kitasatospora acidophila sp. nov. isolated from pine grove soil, and reclassification of Streptomyces novaecaesareae to Kitasatospora novaeceasareae comb. nov.</title>
        <authorList>
            <person name="Kim M.J."/>
        </authorList>
    </citation>
    <scope>NUCLEOTIDE SEQUENCE [LARGE SCALE GENOMIC DNA]</scope>
    <source>
        <strain evidence="5 6">MMS16-CNU292</strain>
    </source>
</reference>
<gene>
    <name evidence="5" type="ORF">E6W39_02635</name>
</gene>
<evidence type="ECO:0000313" key="5">
    <source>
        <dbReference type="EMBL" id="TQF01335.1"/>
    </source>
</evidence>
<protein>
    <submittedName>
        <fullName evidence="5">3'-5' exonuclease</fullName>
    </submittedName>
</protein>
<dbReference type="AlphaFoldDB" id="A0A540VX40"/>
<dbReference type="SUPFAM" id="SSF53098">
    <property type="entry name" value="Ribonuclease H-like"/>
    <property type="match status" value="1"/>
</dbReference>
<dbReference type="SMART" id="SM00479">
    <property type="entry name" value="EXOIII"/>
    <property type="match status" value="1"/>
</dbReference>
<dbReference type="OrthoDB" id="190275at2"/>
<evidence type="ECO:0000256" key="2">
    <source>
        <dbReference type="ARBA" id="ARBA00022801"/>
    </source>
</evidence>
<dbReference type="PANTHER" id="PTHR30231">
    <property type="entry name" value="DNA POLYMERASE III SUBUNIT EPSILON"/>
    <property type="match status" value="1"/>
</dbReference>
<dbReference type="InterPro" id="IPR036397">
    <property type="entry name" value="RNaseH_sf"/>
</dbReference>
<dbReference type="Pfam" id="PF00929">
    <property type="entry name" value="RNase_T"/>
    <property type="match status" value="1"/>
</dbReference>
<feature type="domain" description="Exonuclease" evidence="4">
    <location>
        <begin position="8"/>
        <end position="174"/>
    </location>
</feature>
<dbReference type="Gene3D" id="3.30.420.10">
    <property type="entry name" value="Ribonuclease H-like superfamily/Ribonuclease H"/>
    <property type="match status" value="1"/>
</dbReference>
<accession>A0A540VX40</accession>
<dbReference type="GO" id="GO:0003676">
    <property type="term" value="F:nucleic acid binding"/>
    <property type="evidence" value="ECO:0007669"/>
    <property type="project" value="InterPro"/>
</dbReference>
<proteinExistence type="predicted"/>
<keyword evidence="3 5" id="KW-0269">Exonuclease</keyword>
<evidence type="ECO:0000259" key="4">
    <source>
        <dbReference type="SMART" id="SM00479"/>
    </source>
</evidence>
<evidence type="ECO:0000256" key="3">
    <source>
        <dbReference type="ARBA" id="ARBA00022839"/>
    </source>
</evidence>
<dbReference type="RefSeq" id="WP_141632067.1">
    <property type="nucleotide sequence ID" value="NZ_VIGB01000003.1"/>
</dbReference>
<keyword evidence="1" id="KW-0540">Nuclease</keyword>
<evidence type="ECO:0000313" key="6">
    <source>
        <dbReference type="Proteomes" id="UP000319103"/>
    </source>
</evidence>
<sequence length="204" mass="21864">MDYGTWPRLLVVDVEGNGAQPPDLVEIAAIPVETGSPVPASARSILLRPPHPITPFATRVHRITNQDVATAPTWEQVGDRVHADLEGAWIAAHAAHVDYGVLLRHMPTWQPAGVLDTLRLARATYPKAGKYSLDALIELTGIDLAAVPGQRHRAGFDAHATALLLLDLATHYDTWDALVAAAVPPGMPGAPLPATPDSEEQTLW</sequence>
<dbReference type="CDD" id="cd06127">
    <property type="entry name" value="DEDDh"/>
    <property type="match status" value="1"/>
</dbReference>
<dbReference type="InterPro" id="IPR012337">
    <property type="entry name" value="RNaseH-like_sf"/>
</dbReference>
<keyword evidence="6" id="KW-1185">Reference proteome</keyword>
<dbReference type="Proteomes" id="UP000319103">
    <property type="component" value="Unassembled WGS sequence"/>
</dbReference>
<keyword evidence="2" id="KW-0378">Hydrolase</keyword>
<name>A0A540VX40_9ACTN</name>
<dbReference type="EMBL" id="VIGB01000003">
    <property type="protein sequence ID" value="TQF01335.1"/>
    <property type="molecule type" value="Genomic_DNA"/>
</dbReference>
<dbReference type="GO" id="GO:0008408">
    <property type="term" value="F:3'-5' exonuclease activity"/>
    <property type="evidence" value="ECO:0007669"/>
    <property type="project" value="TreeGrafter"/>
</dbReference>